<dbReference type="InterPro" id="IPR001314">
    <property type="entry name" value="Peptidase_S1A"/>
</dbReference>
<dbReference type="GO" id="GO:0006508">
    <property type="term" value="P:proteolysis"/>
    <property type="evidence" value="ECO:0007669"/>
    <property type="project" value="UniProtKB-KW"/>
</dbReference>
<dbReference type="Pfam" id="PF00089">
    <property type="entry name" value="Trypsin"/>
    <property type="match status" value="3"/>
</dbReference>
<feature type="domain" description="Peptidase S1" evidence="10">
    <location>
        <begin position="350"/>
        <end position="566"/>
    </location>
</feature>
<dbReference type="PROSITE" id="PS50240">
    <property type="entry name" value="TRYPSIN_DOM"/>
    <property type="match status" value="3"/>
</dbReference>
<dbReference type="Proteomes" id="UP000515162">
    <property type="component" value="Chromosome 3L"/>
</dbReference>
<dbReference type="SUPFAM" id="SSF50494">
    <property type="entry name" value="Trypsin-like serine proteases"/>
    <property type="match status" value="3"/>
</dbReference>
<dbReference type="SMART" id="SM00020">
    <property type="entry name" value="Tryp_SPc"/>
    <property type="match status" value="3"/>
</dbReference>
<feature type="chain" id="PRO_5027641652" evidence="9">
    <location>
        <begin position="17"/>
        <end position="849"/>
    </location>
</feature>
<dbReference type="PANTHER" id="PTHR24276">
    <property type="entry name" value="POLYSERASE-RELATED"/>
    <property type="match status" value="1"/>
</dbReference>
<comment type="similarity">
    <text evidence="1">Belongs to the peptidase S1 family.</text>
</comment>
<dbReference type="PROSITE" id="PS00134">
    <property type="entry name" value="TRYPSIN_HIS"/>
    <property type="match status" value="2"/>
</dbReference>
<feature type="signal peptide" evidence="9">
    <location>
        <begin position="1"/>
        <end position="16"/>
    </location>
</feature>
<dbReference type="CDD" id="cd00190">
    <property type="entry name" value="Tryp_SPc"/>
    <property type="match status" value="3"/>
</dbReference>
<proteinExistence type="inferred from homology"/>
<keyword evidence="6" id="KW-0865">Zymogen</keyword>
<dbReference type="AlphaFoldDB" id="A0A6P8JMR8"/>
<evidence type="ECO:0000256" key="8">
    <source>
        <dbReference type="RuleBase" id="RU363034"/>
    </source>
</evidence>
<dbReference type="FunFam" id="2.40.10.10:FF:000073">
    <property type="entry name" value="Trypsin alpha"/>
    <property type="match status" value="1"/>
</dbReference>
<name>A0A6P8JMR8_DROMA</name>
<evidence type="ECO:0000256" key="2">
    <source>
        <dbReference type="ARBA" id="ARBA00022670"/>
    </source>
</evidence>
<dbReference type="RefSeq" id="XP_033157280.1">
    <property type="nucleotide sequence ID" value="XM_033301389.1"/>
</dbReference>
<dbReference type="InterPro" id="IPR033116">
    <property type="entry name" value="TRYPSIN_SER"/>
</dbReference>
<dbReference type="InterPro" id="IPR043504">
    <property type="entry name" value="Peptidase_S1_PA_chymotrypsin"/>
</dbReference>
<dbReference type="GO" id="GO:0004252">
    <property type="term" value="F:serine-type endopeptidase activity"/>
    <property type="evidence" value="ECO:0007669"/>
    <property type="project" value="InterPro"/>
</dbReference>
<dbReference type="FunFam" id="2.40.10.10:FF:000025">
    <property type="entry name" value="serine proteases 1/2"/>
    <property type="match status" value="2"/>
</dbReference>
<evidence type="ECO:0000256" key="6">
    <source>
        <dbReference type="ARBA" id="ARBA00023145"/>
    </source>
</evidence>
<keyword evidence="7" id="KW-1015">Disulfide bond</keyword>
<dbReference type="PANTHER" id="PTHR24276:SF98">
    <property type="entry name" value="FI18310P1-RELATED"/>
    <property type="match status" value="1"/>
</dbReference>
<keyword evidence="4 8" id="KW-0378">Hydrolase</keyword>
<keyword evidence="3 9" id="KW-0732">Signal</keyword>
<dbReference type="GeneID" id="117139212"/>
<feature type="domain" description="Peptidase S1" evidence="10">
    <location>
        <begin position="40"/>
        <end position="269"/>
    </location>
</feature>
<organism evidence="11 12">
    <name type="scientific">Drosophila mauritiana</name>
    <name type="common">Fruit fly</name>
    <dbReference type="NCBI Taxonomy" id="7226"/>
    <lineage>
        <taxon>Eukaryota</taxon>
        <taxon>Metazoa</taxon>
        <taxon>Ecdysozoa</taxon>
        <taxon>Arthropoda</taxon>
        <taxon>Hexapoda</taxon>
        <taxon>Insecta</taxon>
        <taxon>Pterygota</taxon>
        <taxon>Neoptera</taxon>
        <taxon>Endopterygota</taxon>
        <taxon>Diptera</taxon>
        <taxon>Brachycera</taxon>
        <taxon>Muscomorpha</taxon>
        <taxon>Ephydroidea</taxon>
        <taxon>Drosophilidae</taxon>
        <taxon>Drosophila</taxon>
        <taxon>Sophophora</taxon>
    </lineage>
</organism>
<dbReference type="PROSITE" id="PS00135">
    <property type="entry name" value="TRYPSIN_SER"/>
    <property type="match status" value="2"/>
</dbReference>
<keyword evidence="5 8" id="KW-0720">Serine protease</keyword>
<evidence type="ECO:0000256" key="3">
    <source>
        <dbReference type="ARBA" id="ARBA00022729"/>
    </source>
</evidence>
<keyword evidence="2 8" id="KW-0645">Protease</keyword>
<keyword evidence="11" id="KW-1185">Reference proteome</keyword>
<evidence type="ECO:0000256" key="5">
    <source>
        <dbReference type="ARBA" id="ARBA00022825"/>
    </source>
</evidence>
<dbReference type="PRINTS" id="PR00722">
    <property type="entry name" value="CHYMOTRYPSIN"/>
</dbReference>
<dbReference type="Gene3D" id="2.40.10.10">
    <property type="entry name" value="Trypsin-like serine proteases"/>
    <property type="match status" value="6"/>
</dbReference>
<evidence type="ECO:0000256" key="4">
    <source>
        <dbReference type="ARBA" id="ARBA00022801"/>
    </source>
</evidence>
<evidence type="ECO:0000313" key="12">
    <source>
        <dbReference type="RefSeq" id="XP_033157280.1"/>
    </source>
</evidence>
<evidence type="ECO:0000256" key="1">
    <source>
        <dbReference type="ARBA" id="ARBA00007664"/>
    </source>
</evidence>
<sequence>MKVFVVLVLALASASAGLLPNVAPVHPRDRVSTPSITGRITNGKDAVAGQFPYQVGLSFSSSAGSWWCGGSIIGNEWVLTAAHCTDGAASVTIYYGATVRTSPEFTQVVSASKFRQHESYLALTIRNDISLIQTSSVSFSASVNKINLPAVSSSYSTYEGKTAVASGWGLTSDSANSVASDLQYVDLTVISNAVCQNTFGSLIVTSRVLCVGTPNKSSTCQGDSGGPLVLDGVLIGATSFGSADGCESGLPAAFTRITYFRDWIKAITGIYDRMTQYQATSTFFLLLLSSTLVKSSEPWQYSFEHPKEESPDDDDAIIERRWQLGYENFRLRCEKFEMEGNQTAAVRTRIAGGELATRGMFPYQVGLVIQLSGADLVKCGGSLITLQFILTAAHCLTDAIAAKIYTGATVFADVEDSVEELQVTHRDFIIYPDYLGFGGYSDLALIRLPRKVRTSEQVQPIELAGEFMQQNFLVGKVVTLSGWGYLGDSTDKRTRLLQYLDTEVIDQERCICYFLLGLVSQRRHLCTDGSNGRGACNGDSGGPVVYHWHNVSYLIGVTSFGSAQGCEVPLTEQATIPKMKFLIILALAVAASAFPEPELRHRSREMPVVGDIEGRITGGSNAAVGQFPYQVGLSLKLSALSSAWCGGSLIGSTWVLTAAHCTDGVQSVTVYLGATVRTSAEITHTVSSSDIIIHSGWNSANLRNDISLIKIPATSSSSRISAVKLPSIANSYSTFVGDVAVASGWGRTSDASSSVATNLQYVDLTVITNSKCSQTYGTSVVTDSTLCVATDNSKSTCNGDSGGPLVLKSSNEQIGLTSFGAAAGCEKGYPAAFTRVTSYLDWIKTKTGI</sequence>
<dbReference type="InterPro" id="IPR001254">
    <property type="entry name" value="Trypsin_dom"/>
</dbReference>
<dbReference type="InterPro" id="IPR050430">
    <property type="entry name" value="Peptidase_S1"/>
</dbReference>
<protein>
    <submittedName>
        <fullName evidence="12">Transmembrane protease serine 9-like</fullName>
    </submittedName>
</protein>
<dbReference type="InterPro" id="IPR018114">
    <property type="entry name" value="TRYPSIN_HIS"/>
</dbReference>
<gene>
    <name evidence="12" type="primary">LOC117139212</name>
</gene>
<feature type="domain" description="Peptidase S1" evidence="10">
    <location>
        <begin position="616"/>
        <end position="848"/>
    </location>
</feature>
<reference evidence="12" key="1">
    <citation type="submission" date="2025-08" db="UniProtKB">
        <authorList>
            <consortium name="RefSeq"/>
        </authorList>
    </citation>
    <scope>IDENTIFICATION</scope>
    <source>
        <strain evidence="12">Mau12</strain>
        <tissue evidence="12">Whole Body</tissue>
    </source>
</reference>
<evidence type="ECO:0000256" key="7">
    <source>
        <dbReference type="ARBA" id="ARBA00023157"/>
    </source>
</evidence>
<accession>A0A6P8JMR8</accession>
<evidence type="ECO:0000313" key="11">
    <source>
        <dbReference type="Proteomes" id="UP000515162"/>
    </source>
</evidence>
<dbReference type="FunFam" id="2.40.10.10:FF:000043">
    <property type="entry name" value="serine proteases 1/2"/>
    <property type="match status" value="1"/>
</dbReference>
<evidence type="ECO:0000259" key="10">
    <source>
        <dbReference type="PROSITE" id="PS50240"/>
    </source>
</evidence>
<dbReference type="InterPro" id="IPR009003">
    <property type="entry name" value="Peptidase_S1_PA"/>
</dbReference>
<evidence type="ECO:0000256" key="9">
    <source>
        <dbReference type="SAM" id="SignalP"/>
    </source>
</evidence>